<sequence length="61" mass="6522">MAHVVGGLMPSLRTVRDLVAHFARQNRLVLIPLLVVLLLAAVLLVATNGLSAVAPFVYALF</sequence>
<accession>A0A2W5TVR8</accession>
<keyword evidence="1" id="KW-0812">Transmembrane</keyword>
<evidence type="ECO:0000313" key="2">
    <source>
        <dbReference type="EMBL" id="PZR15465.1"/>
    </source>
</evidence>
<dbReference type="Proteomes" id="UP000249061">
    <property type="component" value="Unassembled WGS sequence"/>
</dbReference>
<comment type="caution">
    <text evidence="2">The sequence shown here is derived from an EMBL/GenBank/DDBJ whole genome shotgun (WGS) entry which is preliminary data.</text>
</comment>
<name>A0A2W5TVR8_9BACT</name>
<proteinExistence type="predicted"/>
<dbReference type="Pfam" id="PF19451">
    <property type="entry name" value="DUF5989"/>
    <property type="match status" value="1"/>
</dbReference>
<organism evidence="2 3">
    <name type="scientific">Archangium gephyra</name>
    <dbReference type="NCBI Taxonomy" id="48"/>
    <lineage>
        <taxon>Bacteria</taxon>
        <taxon>Pseudomonadati</taxon>
        <taxon>Myxococcota</taxon>
        <taxon>Myxococcia</taxon>
        <taxon>Myxococcales</taxon>
        <taxon>Cystobacterineae</taxon>
        <taxon>Archangiaceae</taxon>
        <taxon>Archangium</taxon>
    </lineage>
</organism>
<gene>
    <name evidence="2" type="ORF">DI536_08430</name>
</gene>
<protein>
    <submittedName>
        <fullName evidence="2">Uncharacterized protein</fullName>
    </submittedName>
</protein>
<feature type="transmembrane region" description="Helical" evidence="1">
    <location>
        <begin position="28"/>
        <end position="58"/>
    </location>
</feature>
<dbReference type="AlphaFoldDB" id="A0A2W5TVR8"/>
<evidence type="ECO:0000256" key="1">
    <source>
        <dbReference type="SAM" id="Phobius"/>
    </source>
</evidence>
<evidence type="ECO:0000313" key="3">
    <source>
        <dbReference type="Proteomes" id="UP000249061"/>
    </source>
</evidence>
<keyword evidence="1" id="KW-0472">Membrane</keyword>
<keyword evidence="1" id="KW-1133">Transmembrane helix</keyword>
<dbReference type="EMBL" id="QFQP01000005">
    <property type="protein sequence ID" value="PZR15465.1"/>
    <property type="molecule type" value="Genomic_DNA"/>
</dbReference>
<dbReference type="InterPro" id="IPR046031">
    <property type="entry name" value="DUF5989"/>
</dbReference>
<reference evidence="2 3" key="1">
    <citation type="submission" date="2017-08" db="EMBL/GenBank/DDBJ databases">
        <title>Infants hospitalized years apart are colonized by the same room-sourced microbial strains.</title>
        <authorList>
            <person name="Brooks B."/>
            <person name="Olm M.R."/>
            <person name="Firek B.A."/>
            <person name="Baker R."/>
            <person name="Thomas B.C."/>
            <person name="Morowitz M.J."/>
            <person name="Banfield J.F."/>
        </authorList>
    </citation>
    <scope>NUCLEOTIDE SEQUENCE [LARGE SCALE GENOMIC DNA]</scope>
    <source>
        <strain evidence="2">S2_003_000_R2_14</strain>
    </source>
</reference>